<dbReference type="OrthoDB" id="413361at2759"/>
<dbReference type="Pfam" id="PF25597">
    <property type="entry name" value="SH3_retrovirus"/>
    <property type="match status" value="1"/>
</dbReference>
<evidence type="ECO:0000313" key="16">
    <source>
        <dbReference type="EMBL" id="MBW0465717.1"/>
    </source>
</evidence>
<dbReference type="PANTHER" id="PTHR42648">
    <property type="entry name" value="TRANSPOSASE, PUTATIVE-RELATED"/>
    <property type="match status" value="1"/>
</dbReference>
<dbReference type="GO" id="GO:0006310">
    <property type="term" value="P:DNA recombination"/>
    <property type="evidence" value="ECO:0007669"/>
    <property type="project" value="UniProtKB-KW"/>
</dbReference>
<keyword evidence="1" id="KW-0815">Transposition</keyword>
<evidence type="ECO:0000256" key="13">
    <source>
        <dbReference type="ARBA" id="ARBA00048173"/>
    </source>
</evidence>
<dbReference type="PROSITE" id="PS50994">
    <property type="entry name" value="INTEGRASE"/>
    <property type="match status" value="1"/>
</dbReference>
<keyword evidence="12" id="KW-0233">DNA recombination</keyword>
<organism evidence="16 17">
    <name type="scientific">Austropuccinia psidii MF-1</name>
    <dbReference type="NCBI Taxonomy" id="1389203"/>
    <lineage>
        <taxon>Eukaryota</taxon>
        <taxon>Fungi</taxon>
        <taxon>Dikarya</taxon>
        <taxon>Basidiomycota</taxon>
        <taxon>Pucciniomycotina</taxon>
        <taxon>Pucciniomycetes</taxon>
        <taxon>Pucciniales</taxon>
        <taxon>Sphaerophragmiaceae</taxon>
        <taxon>Austropuccinia</taxon>
    </lineage>
</organism>
<keyword evidence="5" id="KW-0255">Endonuclease</keyword>
<dbReference type="GO" id="GO:0003723">
    <property type="term" value="F:RNA binding"/>
    <property type="evidence" value="ECO:0007669"/>
    <property type="project" value="UniProtKB-KW"/>
</dbReference>
<comment type="catalytic activity">
    <reaction evidence="13">
        <text>DNA(n) + a 2'-deoxyribonucleoside 5'-triphosphate = DNA(n+1) + diphosphate</text>
        <dbReference type="Rhea" id="RHEA:22508"/>
        <dbReference type="Rhea" id="RHEA-COMP:17339"/>
        <dbReference type="Rhea" id="RHEA-COMP:17340"/>
        <dbReference type="ChEBI" id="CHEBI:33019"/>
        <dbReference type="ChEBI" id="CHEBI:61560"/>
        <dbReference type="ChEBI" id="CHEBI:173112"/>
        <dbReference type="EC" id="2.7.7.49"/>
    </reaction>
</comment>
<dbReference type="GO" id="GO:0004519">
    <property type="term" value="F:endonuclease activity"/>
    <property type="evidence" value="ECO:0007669"/>
    <property type="project" value="UniProtKB-KW"/>
</dbReference>
<accession>A0A9Q3GGN7</accession>
<evidence type="ECO:0000259" key="15">
    <source>
        <dbReference type="PROSITE" id="PS50994"/>
    </source>
</evidence>
<evidence type="ECO:0000313" key="17">
    <source>
        <dbReference type="Proteomes" id="UP000765509"/>
    </source>
</evidence>
<dbReference type="Proteomes" id="UP000765509">
    <property type="component" value="Unassembled WGS sequence"/>
</dbReference>
<dbReference type="GO" id="GO:0016787">
    <property type="term" value="F:hydrolase activity"/>
    <property type="evidence" value="ECO:0007669"/>
    <property type="project" value="UniProtKB-KW"/>
</dbReference>
<evidence type="ECO:0000256" key="3">
    <source>
        <dbReference type="ARBA" id="ARBA00022722"/>
    </source>
</evidence>
<keyword evidence="8" id="KW-0694">RNA-binding</keyword>
<dbReference type="GO" id="GO:0015074">
    <property type="term" value="P:DNA integration"/>
    <property type="evidence" value="ECO:0007669"/>
    <property type="project" value="UniProtKB-KW"/>
</dbReference>
<dbReference type="GO" id="GO:0003964">
    <property type="term" value="F:RNA-directed DNA polymerase activity"/>
    <property type="evidence" value="ECO:0007669"/>
    <property type="project" value="UniProtKB-KW"/>
</dbReference>
<dbReference type="GO" id="GO:0005634">
    <property type="term" value="C:nucleus"/>
    <property type="evidence" value="ECO:0007669"/>
    <property type="project" value="UniProtKB-ARBA"/>
</dbReference>
<dbReference type="InterPro" id="IPR039537">
    <property type="entry name" value="Retrotran_Ty1/copia-like"/>
</dbReference>
<dbReference type="PANTHER" id="PTHR42648:SF11">
    <property type="entry name" value="TRANSPOSON TY4-P GAG-POL POLYPROTEIN"/>
    <property type="match status" value="1"/>
</dbReference>
<dbReference type="InterPro" id="IPR012337">
    <property type="entry name" value="RNaseH-like_sf"/>
</dbReference>
<evidence type="ECO:0000256" key="5">
    <source>
        <dbReference type="ARBA" id="ARBA00022759"/>
    </source>
</evidence>
<keyword evidence="6" id="KW-0378">Hydrolase</keyword>
<keyword evidence="2" id="KW-0548">Nucleotidyltransferase</keyword>
<gene>
    <name evidence="16" type="ORF">O181_005432</name>
</gene>
<dbReference type="GO" id="GO:0046872">
    <property type="term" value="F:metal ion binding"/>
    <property type="evidence" value="ECO:0007669"/>
    <property type="project" value="UniProtKB-KW"/>
</dbReference>
<dbReference type="InterPro" id="IPR057670">
    <property type="entry name" value="SH3_retrovirus"/>
</dbReference>
<reference evidence="16" key="1">
    <citation type="submission" date="2021-03" db="EMBL/GenBank/DDBJ databases">
        <title>Draft genome sequence of rust myrtle Austropuccinia psidii MF-1, a brazilian biotype.</title>
        <authorList>
            <person name="Quecine M.C."/>
            <person name="Pachon D.M.R."/>
            <person name="Bonatelli M.L."/>
            <person name="Correr F.H."/>
            <person name="Franceschini L.M."/>
            <person name="Leite T.F."/>
            <person name="Margarido G.R.A."/>
            <person name="Almeida C.A."/>
            <person name="Ferrarezi J.A."/>
            <person name="Labate C.A."/>
        </authorList>
    </citation>
    <scope>NUCLEOTIDE SEQUENCE</scope>
    <source>
        <strain evidence="16">MF-1</strain>
    </source>
</reference>
<dbReference type="Gene3D" id="3.30.420.10">
    <property type="entry name" value="Ribonuclease H-like superfamily/Ribonuclease H"/>
    <property type="match status" value="1"/>
</dbReference>
<keyword evidence="3" id="KW-0540">Nuclease</keyword>
<evidence type="ECO:0000256" key="1">
    <source>
        <dbReference type="ARBA" id="ARBA00022578"/>
    </source>
</evidence>
<evidence type="ECO:0000256" key="6">
    <source>
        <dbReference type="ARBA" id="ARBA00022801"/>
    </source>
</evidence>
<comment type="catalytic activity">
    <reaction evidence="14">
        <text>DNA(n) + a 2'-deoxyribonucleoside 5'-triphosphate = DNA(n+1) + diphosphate</text>
        <dbReference type="Rhea" id="RHEA:22508"/>
        <dbReference type="Rhea" id="RHEA-COMP:17339"/>
        <dbReference type="Rhea" id="RHEA-COMP:17340"/>
        <dbReference type="ChEBI" id="CHEBI:33019"/>
        <dbReference type="ChEBI" id="CHEBI:61560"/>
        <dbReference type="ChEBI" id="CHEBI:173112"/>
        <dbReference type="EC" id="2.7.7.7"/>
    </reaction>
</comment>
<evidence type="ECO:0000256" key="8">
    <source>
        <dbReference type="ARBA" id="ARBA00022884"/>
    </source>
</evidence>
<dbReference type="GO" id="GO:0003887">
    <property type="term" value="F:DNA-directed DNA polymerase activity"/>
    <property type="evidence" value="ECO:0007669"/>
    <property type="project" value="UniProtKB-KW"/>
</dbReference>
<name>A0A9Q3GGN7_9BASI</name>
<keyword evidence="10" id="KW-0695">RNA-directed DNA polymerase</keyword>
<dbReference type="SUPFAM" id="SSF53098">
    <property type="entry name" value="Ribonuclease H-like"/>
    <property type="match status" value="1"/>
</dbReference>
<keyword evidence="11" id="KW-0239">DNA-directed DNA polymerase</keyword>
<keyword evidence="11" id="KW-0808">Transferase</keyword>
<evidence type="ECO:0000256" key="9">
    <source>
        <dbReference type="ARBA" id="ARBA00022908"/>
    </source>
</evidence>
<comment type="caution">
    <text evidence="16">The sequence shown here is derived from an EMBL/GenBank/DDBJ whole genome shotgun (WGS) entry which is preliminary data.</text>
</comment>
<keyword evidence="7" id="KW-0460">Magnesium</keyword>
<proteinExistence type="predicted"/>
<keyword evidence="4" id="KW-0479">Metal-binding</keyword>
<evidence type="ECO:0000256" key="10">
    <source>
        <dbReference type="ARBA" id="ARBA00022918"/>
    </source>
</evidence>
<feature type="domain" description="Integrase catalytic" evidence="15">
    <location>
        <begin position="46"/>
        <end position="143"/>
    </location>
</feature>
<dbReference type="InterPro" id="IPR036397">
    <property type="entry name" value="RNaseH_sf"/>
</dbReference>
<evidence type="ECO:0000256" key="7">
    <source>
        <dbReference type="ARBA" id="ARBA00022842"/>
    </source>
</evidence>
<dbReference type="InterPro" id="IPR001584">
    <property type="entry name" value="Integrase_cat-core"/>
</dbReference>
<evidence type="ECO:0000256" key="2">
    <source>
        <dbReference type="ARBA" id="ARBA00022695"/>
    </source>
</evidence>
<dbReference type="EMBL" id="AVOT02001107">
    <property type="protein sequence ID" value="MBW0465717.1"/>
    <property type="molecule type" value="Genomic_DNA"/>
</dbReference>
<evidence type="ECO:0000256" key="14">
    <source>
        <dbReference type="ARBA" id="ARBA00049244"/>
    </source>
</evidence>
<sequence length="357" mass="40421">MGLPDRPNQCTICYINKAHELPFNHQFDCFIIAKRAMENLHNQSLKKLVSDQGGVFMNKQFSQLAKSQGFIHIFSPSETAQHNGFAERNNCTILEKARCLLNASSLPNHYWAEAINTSTFLCNIIPTPSRHNLSPHVLWRGSPPQIKHLKTFGCHAIITIPKHHREWKLSPAAAEGIFLGYENDNTAYCILRARDRKVIMTKHVTFHKLTFPLIEHPEEPIQPLLVPSFSPKDFVTKEEPNTSDSAMIGETHSNQSVEHPLPANKQVNVVDEFHQLVNEEEIPQEHPENAQPRRLKVIGPQHSTLISSNVDASNILPYSRRPKALISLTDNTPCTYKGAINSVDKEEWINSTSKELN</sequence>
<dbReference type="AlphaFoldDB" id="A0A9Q3GGN7"/>
<evidence type="ECO:0000256" key="4">
    <source>
        <dbReference type="ARBA" id="ARBA00022723"/>
    </source>
</evidence>
<keyword evidence="17" id="KW-1185">Reference proteome</keyword>
<evidence type="ECO:0000256" key="12">
    <source>
        <dbReference type="ARBA" id="ARBA00023172"/>
    </source>
</evidence>
<dbReference type="GO" id="GO:0032196">
    <property type="term" value="P:transposition"/>
    <property type="evidence" value="ECO:0007669"/>
    <property type="project" value="UniProtKB-KW"/>
</dbReference>
<keyword evidence="9" id="KW-0229">DNA integration</keyword>
<protein>
    <recommendedName>
        <fullName evidence="15">Integrase catalytic domain-containing protein</fullName>
    </recommendedName>
</protein>
<evidence type="ECO:0000256" key="11">
    <source>
        <dbReference type="ARBA" id="ARBA00022932"/>
    </source>
</evidence>